<protein>
    <recommendedName>
        <fullName evidence="3">WXG100 family type VII secretion target</fullName>
    </recommendedName>
</protein>
<dbReference type="EMBL" id="BAAAQF010000006">
    <property type="protein sequence ID" value="GAA1674242.1"/>
    <property type="molecule type" value="Genomic_DNA"/>
</dbReference>
<name>A0ABN2GNG5_9ACTN</name>
<sequence length="107" mass="11151">MSVRNDPDELESQGKRLENLAAEMNDAIGVFNDAAGSLEGCFGSGAIGELMETGHTEVRETALDVYAEAALGVGAAGTDLVGFAAGWRKSDEDASKDFGRIGERARG</sequence>
<dbReference type="RefSeq" id="WP_344485551.1">
    <property type="nucleotide sequence ID" value="NZ_BAAAQF010000006.1"/>
</dbReference>
<organism evidence="1 2">
    <name type="scientific">Glycomyces endophyticus</name>
    <dbReference type="NCBI Taxonomy" id="480996"/>
    <lineage>
        <taxon>Bacteria</taxon>
        <taxon>Bacillati</taxon>
        <taxon>Actinomycetota</taxon>
        <taxon>Actinomycetes</taxon>
        <taxon>Glycomycetales</taxon>
        <taxon>Glycomycetaceae</taxon>
        <taxon>Glycomyces</taxon>
    </lineage>
</organism>
<gene>
    <name evidence="1" type="ORF">GCM10009830_20810</name>
</gene>
<dbReference type="Proteomes" id="UP001499851">
    <property type="component" value="Unassembled WGS sequence"/>
</dbReference>
<evidence type="ECO:0000313" key="2">
    <source>
        <dbReference type="Proteomes" id="UP001499851"/>
    </source>
</evidence>
<proteinExistence type="predicted"/>
<evidence type="ECO:0000313" key="1">
    <source>
        <dbReference type="EMBL" id="GAA1674242.1"/>
    </source>
</evidence>
<accession>A0ABN2GNG5</accession>
<comment type="caution">
    <text evidence="1">The sequence shown here is derived from an EMBL/GenBank/DDBJ whole genome shotgun (WGS) entry which is preliminary data.</text>
</comment>
<keyword evidence="2" id="KW-1185">Reference proteome</keyword>
<evidence type="ECO:0008006" key="3">
    <source>
        <dbReference type="Google" id="ProtNLM"/>
    </source>
</evidence>
<reference evidence="1 2" key="1">
    <citation type="journal article" date="2019" name="Int. J. Syst. Evol. Microbiol.">
        <title>The Global Catalogue of Microorganisms (GCM) 10K type strain sequencing project: providing services to taxonomists for standard genome sequencing and annotation.</title>
        <authorList>
            <consortium name="The Broad Institute Genomics Platform"/>
            <consortium name="The Broad Institute Genome Sequencing Center for Infectious Disease"/>
            <person name="Wu L."/>
            <person name="Ma J."/>
        </authorList>
    </citation>
    <scope>NUCLEOTIDE SEQUENCE [LARGE SCALE GENOMIC DNA]</scope>
    <source>
        <strain evidence="1 2">JCM 16001</strain>
    </source>
</reference>